<evidence type="ECO:0000313" key="2">
    <source>
        <dbReference type="Proteomes" id="UP000552587"/>
    </source>
</evidence>
<dbReference type="AlphaFoldDB" id="A0A7W3U2J3"/>
<protein>
    <submittedName>
        <fullName evidence="1">Uncharacterized protein</fullName>
    </submittedName>
</protein>
<name>A0A7W3U2J3_9GAMM</name>
<dbReference type="RefSeq" id="WP_182668520.1">
    <property type="nucleotide sequence ID" value="NZ_JACHTE010000003.1"/>
</dbReference>
<proteinExistence type="predicted"/>
<reference evidence="1 2" key="1">
    <citation type="submission" date="2020-07" db="EMBL/GenBank/DDBJ databases">
        <authorList>
            <person name="Xu S."/>
            <person name="Li A."/>
        </authorList>
    </citation>
    <scope>NUCLEOTIDE SEQUENCE [LARGE SCALE GENOMIC DNA]</scope>
    <source>
        <strain evidence="1 2">SG-8</strain>
    </source>
</reference>
<dbReference type="Proteomes" id="UP000552587">
    <property type="component" value="Unassembled WGS sequence"/>
</dbReference>
<accession>A0A7W3U2J3</accession>
<sequence length="64" mass="6859">MDRGDGRRELQTIAARHVMKITQVTVAKEEISLSTRPVDNAVHGVSAGGPNPAESSLHIILAKK</sequence>
<keyword evidence="2" id="KW-1185">Reference proteome</keyword>
<comment type="caution">
    <text evidence="1">The sequence shown here is derived from an EMBL/GenBank/DDBJ whole genome shotgun (WGS) entry which is preliminary data.</text>
</comment>
<gene>
    <name evidence="1" type="ORF">H4F99_04410</name>
</gene>
<dbReference type="EMBL" id="JACHTE010000003">
    <property type="protein sequence ID" value="MBB1087727.1"/>
    <property type="molecule type" value="Genomic_DNA"/>
</dbReference>
<organism evidence="1 2">
    <name type="scientific">Marilutibacter penaei</name>
    <dbReference type="NCBI Taxonomy" id="2759900"/>
    <lineage>
        <taxon>Bacteria</taxon>
        <taxon>Pseudomonadati</taxon>
        <taxon>Pseudomonadota</taxon>
        <taxon>Gammaproteobacteria</taxon>
        <taxon>Lysobacterales</taxon>
        <taxon>Lysobacteraceae</taxon>
        <taxon>Marilutibacter</taxon>
    </lineage>
</organism>
<evidence type="ECO:0000313" key="1">
    <source>
        <dbReference type="EMBL" id="MBB1087727.1"/>
    </source>
</evidence>